<dbReference type="AlphaFoldDB" id="A0A9N8I0A6"/>
<accession>A0A9N8I0A6</accession>
<evidence type="ECO:0000313" key="3">
    <source>
        <dbReference type="Proteomes" id="UP001153069"/>
    </source>
</evidence>
<gene>
    <name evidence="2" type="ORF">SEMRO_3611_G349680.1</name>
</gene>
<evidence type="ECO:0000313" key="2">
    <source>
        <dbReference type="EMBL" id="CAB9531505.1"/>
    </source>
</evidence>
<feature type="region of interest" description="Disordered" evidence="1">
    <location>
        <begin position="76"/>
        <end position="138"/>
    </location>
</feature>
<reference evidence="2" key="1">
    <citation type="submission" date="2020-06" db="EMBL/GenBank/DDBJ databases">
        <authorList>
            <consortium name="Plant Systems Biology data submission"/>
        </authorList>
    </citation>
    <scope>NUCLEOTIDE SEQUENCE</scope>
    <source>
        <strain evidence="2">D6</strain>
    </source>
</reference>
<dbReference type="EMBL" id="CAICTM010003609">
    <property type="protein sequence ID" value="CAB9531505.1"/>
    <property type="molecule type" value="Genomic_DNA"/>
</dbReference>
<feature type="region of interest" description="Disordered" evidence="1">
    <location>
        <begin position="38"/>
        <end position="57"/>
    </location>
</feature>
<feature type="compositionally biased region" description="Basic residues" evidence="1">
    <location>
        <begin position="104"/>
        <end position="120"/>
    </location>
</feature>
<protein>
    <submittedName>
        <fullName evidence="2">Uncharacterized protein</fullName>
    </submittedName>
</protein>
<feature type="compositionally biased region" description="Acidic residues" evidence="1">
    <location>
        <begin position="88"/>
        <end position="98"/>
    </location>
</feature>
<name>A0A9N8I0A6_9STRA</name>
<sequence length="318" mass="36142">MGGLKQKTADYIYVWGRFMDTEDRAYDVENPNWNDLWKDPNRNFSEMKKGKGDKYDNRGFKQSLKFLLDKVKEELQKAAAASGGPPGSDDDEEMDDAVPDPKPKTPKPKTPKPKTPKPKKTAASPMGSPPPSFPSELAENDEIPLELPYHQFAWTDSKEDKHITIMILLPTGTELDALEPRIESGGRQVTLALTWSQVLLSSRVAMVMGSRDRNTPFYPKGHIKVTNFRESVKVLKRNDAKRVVKSIFRVDTLFPVEEQFTDAEVPTKTYMIQFPLRGHRKEWGKCLILELLGVRSNYKSSGKIEEFVYNFSGLNLDD</sequence>
<evidence type="ECO:0000256" key="1">
    <source>
        <dbReference type="SAM" id="MobiDB-lite"/>
    </source>
</evidence>
<comment type="caution">
    <text evidence="2">The sequence shown here is derived from an EMBL/GenBank/DDBJ whole genome shotgun (WGS) entry which is preliminary data.</text>
</comment>
<proteinExistence type="predicted"/>
<organism evidence="2 3">
    <name type="scientific">Seminavis robusta</name>
    <dbReference type="NCBI Taxonomy" id="568900"/>
    <lineage>
        <taxon>Eukaryota</taxon>
        <taxon>Sar</taxon>
        <taxon>Stramenopiles</taxon>
        <taxon>Ochrophyta</taxon>
        <taxon>Bacillariophyta</taxon>
        <taxon>Bacillariophyceae</taxon>
        <taxon>Bacillariophycidae</taxon>
        <taxon>Naviculales</taxon>
        <taxon>Naviculaceae</taxon>
        <taxon>Seminavis</taxon>
    </lineage>
</organism>
<dbReference type="Proteomes" id="UP001153069">
    <property type="component" value="Unassembled WGS sequence"/>
</dbReference>
<keyword evidence="3" id="KW-1185">Reference proteome</keyword>